<dbReference type="SUPFAM" id="SSF51735">
    <property type="entry name" value="NAD(P)-binding Rossmann-fold domains"/>
    <property type="match status" value="1"/>
</dbReference>
<evidence type="ECO:0000313" key="3">
    <source>
        <dbReference type="Proteomes" id="UP000695026"/>
    </source>
</evidence>
<gene>
    <name evidence="4" type="primary">LOC103052660</name>
</gene>
<evidence type="ECO:0000313" key="4">
    <source>
        <dbReference type="RefSeq" id="XP_007445295.1"/>
    </source>
</evidence>
<keyword evidence="2" id="KW-0560">Oxidoreductase</keyword>
<organism evidence="3 4">
    <name type="scientific">Python bivittatus</name>
    <name type="common">Burmese python</name>
    <name type="synonym">Python molurus bivittatus</name>
    <dbReference type="NCBI Taxonomy" id="176946"/>
    <lineage>
        <taxon>Eukaryota</taxon>
        <taxon>Metazoa</taxon>
        <taxon>Chordata</taxon>
        <taxon>Craniata</taxon>
        <taxon>Vertebrata</taxon>
        <taxon>Euteleostomi</taxon>
        <taxon>Lepidosauria</taxon>
        <taxon>Squamata</taxon>
        <taxon>Bifurcata</taxon>
        <taxon>Unidentata</taxon>
        <taxon>Episquamata</taxon>
        <taxon>Toxicofera</taxon>
        <taxon>Serpentes</taxon>
        <taxon>Henophidia</taxon>
        <taxon>Pythonidae</taxon>
        <taxon>Python</taxon>
    </lineage>
</organism>
<proteinExistence type="inferred from homology"/>
<accession>A0A9F2WIG1</accession>
<dbReference type="GeneID" id="103052660"/>
<reference evidence="4" key="1">
    <citation type="submission" date="2025-08" db="UniProtKB">
        <authorList>
            <consortium name="RefSeq"/>
        </authorList>
    </citation>
    <scope>IDENTIFICATION</scope>
    <source>
        <tissue evidence="4">Liver</tissue>
    </source>
</reference>
<comment type="similarity">
    <text evidence="1">Belongs to the short-chain dehydrogenases/reductases (SDR) family.</text>
</comment>
<evidence type="ECO:0000256" key="2">
    <source>
        <dbReference type="ARBA" id="ARBA00023002"/>
    </source>
</evidence>
<name>A0A9F2WIG1_PYTBI</name>
<dbReference type="RefSeq" id="XP_007445295.1">
    <property type="nucleotide sequence ID" value="XM_007445233.3"/>
</dbReference>
<dbReference type="PANTHER" id="PTHR43157">
    <property type="entry name" value="PHOSPHATIDYLINOSITOL-GLYCAN BIOSYNTHESIS CLASS F PROTEIN-RELATED"/>
    <property type="match status" value="1"/>
</dbReference>
<dbReference type="AlphaFoldDB" id="A0A9F2WIG1"/>
<keyword evidence="3" id="KW-1185">Reference proteome</keyword>
<dbReference type="GO" id="GO:0016491">
    <property type="term" value="F:oxidoreductase activity"/>
    <property type="evidence" value="ECO:0007669"/>
    <property type="project" value="UniProtKB-KW"/>
</dbReference>
<evidence type="ECO:0000256" key="1">
    <source>
        <dbReference type="ARBA" id="ARBA00006484"/>
    </source>
</evidence>
<sequence length="101" mass="11585">MMCPYSKTADGFEMHFGVNHLGHFLLTFLLIERLKQSAPARIINVSSWAHRFGKICFDDLQGERFYIRGLAYCHSKLANILFTQELAKRLQGELEVCSAFS</sequence>
<dbReference type="OrthoDB" id="191139at2759"/>
<dbReference type="KEGG" id="pbi:103052660"/>
<dbReference type="InterPro" id="IPR036291">
    <property type="entry name" value="NAD(P)-bd_dom_sf"/>
</dbReference>
<dbReference type="PANTHER" id="PTHR43157:SF32">
    <property type="entry name" value="RETINOL DEHYDROGENASE 12"/>
    <property type="match status" value="1"/>
</dbReference>
<dbReference type="Proteomes" id="UP000695026">
    <property type="component" value="Unplaced"/>
</dbReference>
<dbReference type="OMA" id="THHWANL"/>
<protein>
    <submittedName>
        <fullName evidence="4">Retinol dehydrogenase 11-like</fullName>
    </submittedName>
</protein>
<dbReference type="Gene3D" id="3.40.50.720">
    <property type="entry name" value="NAD(P)-binding Rossmann-like Domain"/>
    <property type="match status" value="1"/>
</dbReference>